<evidence type="ECO:0000256" key="6">
    <source>
        <dbReference type="RuleBase" id="RU363053"/>
    </source>
</evidence>
<accession>A0AAD2FQM6</accession>
<evidence type="ECO:0000256" key="1">
    <source>
        <dbReference type="ARBA" id="ARBA00004141"/>
    </source>
</evidence>
<gene>
    <name evidence="8" type="ORF">CYCCA115_LOCUS12262</name>
</gene>
<dbReference type="EMBL" id="CAKOGP040001758">
    <property type="protein sequence ID" value="CAJ1949767.1"/>
    <property type="molecule type" value="Genomic_DNA"/>
</dbReference>
<sequence length="280" mass="30670">MVSARKTLALCLNGSLLLQSSSAFSAPTKTSNHPSLKRSRVGPLRSFEVMEAVGTTHAPIMSTVNSFFQTQPYLAAFLTCSFKASAADMIAQTQEMGNEKAPSSEVSSSGNNEANNNVNISRNLGFLFYGGIYQGMAQNFIYNVIYPSWFGTDEPLALIGKEVLVENLLFAPLLCLPIAYAFKTAFSSEEPLGLDTFKVGLEKYVQDVTTKGLLARYWTIWFPANMITFGVIPPHYRVVFVASVSFVWIFMLSSILSSSEEESAAKGEEVKAMPVLSMDQ</sequence>
<evidence type="ECO:0000256" key="4">
    <source>
        <dbReference type="ARBA" id="ARBA00022989"/>
    </source>
</evidence>
<dbReference type="PANTHER" id="PTHR11266:SF121">
    <property type="entry name" value="OS09G0315000 PROTEIN"/>
    <property type="match status" value="1"/>
</dbReference>
<dbReference type="InterPro" id="IPR007248">
    <property type="entry name" value="Mpv17_PMP22"/>
</dbReference>
<name>A0AAD2FQM6_9STRA</name>
<keyword evidence="4" id="KW-1133">Transmembrane helix</keyword>
<evidence type="ECO:0000256" key="7">
    <source>
        <dbReference type="SAM" id="SignalP"/>
    </source>
</evidence>
<evidence type="ECO:0000256" key="5">
    <source>
        <dbReference type="ARBA" id="ARBA00023136"/>
    </source>
</evidence>
<evidence type="ECO:0000313" key="9">
    <source>
        <dbReference type="Proteomes" id="UP001295423"/>
    </source>
</evidence>
<protein>
    <recommendedName>
        <fullName evidence="10">Protein Mpv17</fullName>
    </recommendedName>
</protein>
<evidence type="ECO:0000256" key="3">
    <source>
        <dbReference type="ARBA" id="ARBA00022692"/>
    </source>
</evidence>
<keyword evidence="9" id="KW-1185">Reference proteome</keyword>
<dbReference type="GO" id="GO:0005737">
    <property type="term" value="C:cytoplasm"/>
    <property type="evidence" value="ECO:0007669"/>
    <property type="project" value="TreeGrafter"/>
</dbReference>
<dbReference type="AlphaFoldDB" id="A0AAD2FQM6"/>
<dbReference type="Pfam" id="PF04117">
    <property type="entry name" value="Mpv17_PMP22"/>
    <property type="match status" value="1"/>
</dbReference>
<organism evidence="8 9">
    <name type="scientific">Cylindrotheca closterium</name>
    <dbReference type="NCBI Taxonomy" id="2856"/>
    <lineage>
        <taxon>Eukaryota</taxon>
        <taxon>Sar</taxon>
        <taxon>Stramenopiles</taxon>
        <taxon>Ochrophyta</taxon>
        <taxon>Bacillariophyta</taxon>
        <taxon>Bacillariophyceae</taxon>
        <taxon>Bacillariophycidae</taxon>
        <taxon>Bacillariales</taxon>
        <taxon>Bacillariaceae</taxon>
        <taxon>Cylindrotheca</taxon>
    </lineage>
</organism>
<keyword evidence="7" id="KW-0732">Signal</keyword>
<feature type="signal peptide" evidence="7">
    <location>
        <begin position="1"/>
        <end position="23"/>
    </location>
</feature>
<dbReference type="GO" id="GO:0016020">
    <property type="term" value="C:membrane"/>
    <property type="evidence" value="ECO:0007669"/>
    <property type="project" value="UniProtKB-SubCell"/>
</dbReference>
<dbReference type="Proteomes" id="UP001295423">
    <property type="component" value="Unassembled WGS sequence"/>
</dbReference>
<comment type="subcellular location">
    <subcellularLocation>
        <location evidence="1">Membrane</location>
        <topology evidence="1">Multi-pass membrane protein</topology>
    </subcellularLocation>
</comment>
<comment type="similarity">
    <text evidence="2 6">Belongs to the peroxisomal membrane protein PXMP2/4 family.</text>
</comment>
<evidence type="ECO:0000256" key="2">
    <source>
        <dbReference type="ARBA" id="ARBA00006824"/>
    </source>
</evidence>
<proteinExistence type="inferred from homology"/>
<feature type="chain" id="PRO_5042145362" description="Protein Mpv17" evidence="7">
    <location>
        <begin position="24"/>
        <end position="280"/>
    </location>
</feature>
<keyword evidence="3" id="KW-0812">Transmembrane</keyword>
<keyword evidence="5" id="KW-0472">Membrane</keyword>
<reference evidence="8" key="1">
    <citation type="submission" date="2023-08" db="EMBL/GenBank/DDBJ databases">
        <authorList>
            <person name="Audoor S."/>
            <person name="Bilcke G."/>
        </authorList>
    </citation>
    <scope>NUCLEOTIDE SEQUENCE</scope>
</reference>
<dbReference type="PANTHER" id="PTHR11266">
    <property type="entry name" value="PEROXISOMAL MEMBRANE PROTEIN 2, PXMP2 MPV17"/>
    <property type="match status" value="1"/>
</dbReference>
<evidence type="ECO:0000313" key="8">
    <source>
        <dbReference type="EMBL" id="CAJ1949767.1"/>
    </source>
</evidence>
<comment type="caution">
    <text evidence="8">The sequence shown here is derived from an EMBL/GenBank/DDBJ whole genome shotgun (WGS) entry which is preliminary data.</text>
</comment>
<evidence type="ECO:0008006" key="10">
    <source>
        <dbReference type="Google" id="ProtNLM"/>
    </source>
</evidence>